<dbReference type="Gene3D" id="2.60.120.40">
    <property type="match status" value="1"/>
</dbReference>
<dbReference type="InterPro" id="IPR001073">
    <property type="entry name" value="C1q_dom"/>
</dbReference>
<dbReference type="PROSITE" id="PS50871">
    <property type="entry name" value="C1Q"/>
    <property type="match status" value="1"/>
</dbReference>
<dbReference type="GO" id="GO:0005576">
    <property type="term" value="C:extracellular region"/>
    <property type="evidence" value="ECO:0007669"/>
    <property type="project" value="UniProtKB-SubCell"/>
</dbReference>
<dbReference type="EMBL" id="CAJPWZ010000734">
    <property type="protein sequence ID" value="CAG2200158.1"/>
    <property type="molecule type" value="Genomic_DNA"/>
</dbReference>
<organism evidence="6 7">
    <name type="scientific">Mytilus edulis</name>
    <name type="common">Blue mussel</name>
    <dbReference type="NCBI Taxonomy" id="6550"/>
    <lineage>
        <taxon>Eukaryota</taxon>
        <taxon>Metazoa</taxon>
        <taxon>Spiralia</taxon>
        <taxon>Lophotrochozoa</taxon>
        <taxon>Mollusca</taxon>
        <taxon>Bivalvia</taxon>
        <taxon>Autobranchia</taxon>
        <taxon>Pteriomorphia</taxon>
        <taxon>Mytilida</taxon>
        <taxon>Mytiloidea</taxon>
        <taxon>Mytilidae</taxon>
        <taxon>Mytilinae</taxon>
        <taxon>Mytilus</taxon>
    </lineage>
</organism>
<dbReference type="PANTHER" id="PTHR22923">
    <property type="entry name" value="CEREBELLIN-RELATED"/>
    <property type="match status" value="1"/>
</dbReference>
<name>A0A8S3R581_MYTED</name>
<protein>
    <recommendedName>
        <fullName evidence="5">C1q domain-containing protein</fullName>
    </recommendedName>
</protein>
<evidence type="ECO:0000256" key="3">
    <source>
        <dbReference type="ARBA" id="ARBA00022729"/>
    </source>
</evidence>
<sequence>MLFSQNCDNDRIDIHDKEPTTEHNNDNTYNPVAFHANRGSPLTVTDQTKEHIVVYDNVKLNVGLAYNSVKGKFECPEAGIYSFSWTSDVPQGKQFETSFILKHKNSQLGTKITGNRASAIGVSDSVQSTKNVVVDMKKGDMAFIKTIRNAADVLHGDVNSFSSFSGFKVL</sequence>
<dbReference type="AlphaFoldDB" id="A0A8S3R581"/>
<dbReference type="SMART" id="SM00110">
    <property type="entry name" value="C1Q"/>
    <property type="match status" value="1"/>
</dbReference>
<evidence type="ECO:0000313" key="6">
    <source>
        <dbReference type="EMBL" id="CAG2200158.1"/>
    </source>
</evidence>
<evidence type="ECO:0000256" key="4">
    <source>
        <dbReference type="SAM" id="MobiDB-lite"/>
    </source>
</evidence>
<dbReference type="PANTHER" id="PTHR22923:SF116">
    <property type="entry name" value="C1Q DOMAIN-CONTAINING PROTEIN"/>
    <property type="match status" value="1"/>
</dbReference>
<evidence type="ECO:0000256" key="2">
    <source>
        <dbReference type="ARBA" id="ARBA00022525"/>
    </source>
</evidence>
<dbReference type="SUPFAM" id="SSF49842">
    <property type="entry name" value="TNF-like"/>
    <property type="match status" value="1"/>
</dbReference>
<dbReference type="Pfam" id="PF00386">
    <property type="entry name" value="C1q"/>
    <property type="match status" value="1"/>
</dbReference>
<feature type="compositionally biased region" description="Basic and acidic residues" evidence="4">
    <location>
        <begin position="8"/>
        <end position="25"/>
    </location>
</feature>
<feature type="region of interest" description="Disordered" evidence="4">
    <location>
        <begin position="1"/>
        <end position="30"/>
    </location>
</feature>
<evidence type="ECO:0000259" key="5">
    <source>
        <dbReference type="PROSITE" id="PS50871"/>
    </source>
</evidence>
<evidence type="ECO:0000256" key="1">
    <source>
        <dbReference type="ARBA" id="ARBA00004613"/>
    </source>
</evidence>
<accession>A0A8S3R581</accession>
<dbReference type="OrthoDB" id="6070713at2759"/>
<comment type="caution">
    <text evidence="6">The sequence shown here is derived from an EMBL/GenBank/DDBJ whole genome shotgun (WGS) entry which is preliminary data.</text>
</comment>
<keyword evidence="7" id="KW-1185">Reference proteome</keyword>
<comment type="subcellular location">
    <subcellularLocation>
        <location evidence="1">Secreted</location>
    </subcellularLocation>
</comment>
<proteinExistence type="predicted"/>
<dbReference type="InterPro" id="IPR008983">
    <property type="entry name" value="Tumour_necrosis_fac-like_dom"/>
</dbReference>
<keyword evidence="3" id="KW-0732">Signal</keyword>
<reference evidence="6" key="1">
    <citation type="submission" date="2021-03" db="EMBL/GenBank/DDBJ databases">
        <authorList>
            <person name="Bekaert M."/>
        </authorList>
    </citation>
    <scope>NUCLEOTIDE SEQUENCE</scope>
</reference>
<gene>
    <name evidence="6" type="ORF">MEDL_14826</name>
</gene>
<feature type="domain" description="C1q" evidence="5">
    <location>
        <begin position="27"/>
        <end position="170"/>
    </location>
</feature>
<keyword evidence="2" id="KW-0964">Secreted</keyword>
<dbReference type="InterPro" id="IPR050822">
    <property type="entry name" value="Cerebellin_Synaptic_Org"/>
</dbReference>
<evidence type="ECO:0000313" key="7">
    <source>
        <dbReference type="Proteomes" id="UP000683360"/>
    </source>
</evidence>
<dbReference type="Proteomes" id="UP000683360">
    <property type="component" value="Unassembled WGS sequence"/>
</dbReference>